<keyword evidence="2" id="KW-1185">Reference proteome</keyword>
<dbReference type="Pfam" id="PF09720">
    <property type="entry name" value="Unstab_antitox"/>
    <property type="match status" value="1"/>
</dbReference>
<protein>
    <recommendedName>
        <fullName evidence="3">Addiction module antitoxin RelB</fullName>
    </recommendedName>
</protein>
<evidence type="ECO:0008006" key="3">
    <source>
        <dbReference type="Google" id="ProtNLM"/>
    </source>
</evidence>
<dbReference type="STRING" id="351605.Gura_3207"/>
<gene>
    <name evidence="1" type="ordered locus">Gura_3207</name>
</gene>
<organism evidence="1 2">
    <name type="scientific">Geotalea uraniireducens (strain Rf4)</name>
    <name type="common">Geobacter uraniireducens</name>
    <dbReference type="NCBI Taxonomy" id="351605"/>
    <lineage>
        <taxon>Bacteria</taxon>
        <taxon>Pseudomonadati</taxon>
        <taxon>Thermodesulfobacteriota</taxon>
        <taxon>Desulfuromonadia</taxon>
        <taxon>Geobacterales</taxon>
        <taxon>Geobacteraceae</taxon>
        <taxon>Geotalea</taxon>
    </lineage>
</organism>
<evidence type="ECO:0000313" key="2">
    <source>
        <dbReference type="Proteomes" id="UP000006695"/>
    </source>
</evidence>
<dbReference type="KEGG" id="gur:Gura_3207"/>
<dbReference type="RefSeq" id="WP_011940032.1">
    <property type="nucleotide sequence ID" value="NC_009483.1"/>
</dbReference>
<evidence type="ECO:0000313" key="1">
    <source>
        <dbReference type="EMBL" id="ABQ27368.1"/>
    </source>
</evidence>
<dbReference type="EMBL" id="CP000698">
    <property type="protein sequence ID" value="ABQ27368.1"/>
    <property type="molecule type" value="Genomic_DNA"/>
</dbReference>
<dbReference type="Proteomes" id="UP000006695">
    <property type="component" value="Chromosome"/>
</dbReference>
<name>A5G6F0_GEOUR</name>
<sequence>MGVAIKLENLTTAEKISVMERLWEDLCRNASETLSPPWHGDVLAQREEAVTVGEACFIDWDDAKKKIRESL</sequence>
<dbReference type="HOGENOM" id="CLU_185169_0_0_7"/>
<proteinExistence type="predicted"/>
<dbReference type="InterPro" id="IPR013406">
    <property type="entry name" value="CHP02574_addiction_mod"/>
</dbReference>
<accession>A5G6F0</accession>
<dbReference type="AlphaFoldDB" id="A5G6F0"/>
<reference evidence="1 2" key="1">
    <citation type="submission" date="2007-05" db="EMBL/GenBank/DDBJ databases">
        <title>Complete sequence of Geobacter uraniireducens Rf4.</title>
        <authorList>
            <consortium name="US DOE Joint Genome Institute"/>
            <person name="Copeland A."/>
            <person name="Lucas S."/>
            <person name="Lapidus A."/>
            <person name="Barry K."/>
            <person name="Detter J.C."/>
            <person name="Glavina del Rio T."/>
            <person name="Hammon N."/>
            <person name="Israni S."/>
            <person name="Dalin E."/>
            <person name="Tice H."/>
            <person name="Pitluck S."/>
            <person name="Chertkov O."/>
            <person name="Brettin T."/>
            <person name="Bruce D."/>
            <person name="Han C."/>
            <person name="Schmutz J."/>
            <person name="Larimer F."/>
            <person name="Land M."/>
            <person name="Hauser L."/>
            <person name="Kyrpides N."/>
            <person name="Mikhailova N."/>
            <person name="Shelobolina E."/>
            <person name="Aklujkar M."/>
            <person name="Lovley D."/>
            <person name="Richardson P."/>
        </authorList>
    </citation>
    <scope>NUCLEOTIDE SEQUENCE [LARGE SCALE GENOMIC DNA]</scope>
    <source>
        <strain evidence="1 2">Rf4</strain>
    </source>
</reference>